<feature type="region of interest" description="Disordered" evidence="1">
    <location>
        <begin position="50"/>
        <end position="71"/>
    </location>
</feature>
<feature type="region of interest" description="Disordered" evidence="1">
    <location>
        <begin position="80"/>
        <end position="99"/>
    </location>
</feature>
<evidence type="ECO:0000256" key="2">
    <source>
        <dbReference type="SAM" id="SignalP"/>
    </source>
</evidence>
<feature type="compositionally biased region" description="Gly residues" evidence="1">
    <location>
        <begin position="87"/>
        <end position="99"/>
    </location>
</feature>
<organism evidence="3 4">
    <name type="scientific">Arabidopsis thaliana x Arabidopsis arenosa</name>
    <dbReference type="NCBI Taxonomy" id="1240361"/>
    <lineage>
        <taxon>Eukaryota</taxon>
        <taxon>Viridiplantae</taxon>
        <taxon>Streptophyta</taxon>
        <taxon>Embryophyta</taxon>
        <taxon>Tracheophyta</taxon>
        <taxon>Spermatophyta</taxon>
        <taxon>Magnoliopsida</taxon>
        <taxon>eudicotyledons</taxon>
        <taxon>Gunneridae</taxon>
        <taxon>Pentapetalae</taxon>
        <taxon>rosids</taxon>
        <taxon>malvids</taxon>
        <taxon>Brassicales</taxon>
        <taxon>Brassicaceae</taxon>
        <taxon>Camelineae</taxon>
        <taxon>Arabidopsis</taxon>
    </lineage>
</organism>
<feature type="compositionally biased region" description="Polar residues" evidence="1">
    <location>
        <begin position="50"/>
        <end position="63"/>
    </location>
</feature>
<feature type="chain" id="PRO_5035791278" description="Transmembrane protein" evidence="2">
    <location>
        <begin position="30"/>
        <end position="99"/>
    </location>
</feature>
<dbReference type="AlphaFoldDB" id="A0A8T2CZ73"/>
<comment type="caution">
    <text evidence="3">The sequence shown here is derived from an EMBL/GenBank/DDBJ whole genome shotgun (WGS) entry which is preliminary data.</text>
</comment>
<evidence type="ECO:0008006" key="5">
    <source>
        <dbReference type="Google" id="ProtNLM"/>
    </source>
</evidence>
<evidence type="ECO:0000256" key="1">
    <source>
        <dbReference type="SAM" id="MobiDB-lite"/>
    </source>
</evidence>
<evidence type="ECO:0000313" key="3">
    <source>
        <dbReference type="EMBL" id="KAG7604925.1"/>
    </source>
</evidence>
<feature type="signal peptide" evidence="2">
    <location>
        <begin position="1"/>
        <end position="29"/>
    </location>
</feature>
<keyword evidence="2" id="KW-0732">Signal</keyword>
<sequence length="99" mass="10935">MERKTFSSKFIHLLIVFLLLCIFLPRTESALPYHHELLLGRKRMNYYKPNSNTIGTPSSTSNHAPGGHGRRLMSIYRPNGDIFTGPSGSGHGGGRTPAP</sequence>
<proteinExistence type="predicted"/>
<reference evidence="3 4" key="1">
    <citation type="submission" date="2020-12" db="EMBL/GenBank/DDBJ databases">
        <title>Concerted genomic and epigenomic changes stabilize Arabidopsis allopolyploids.</title>
        <authorList>
            <person name="Chen Z."/>
        </authorList>
    </citation>
    <scope>NUCLEOTIDE SEQUENCE [LARGE SCALE GENOMIC DNA]</scope>
    <source>
        <strain evidence="3">Allo738</strain>
        <tissue evidence="3">Leaf</tissue>
    </source>
</reference>
<keyword evidence="4" id="KW-1185">Reference proteome</keyword>
<evidence type="ECO:0000313" key="4">
    <source>
        <dbReference type="Proteomes" id="UP000694240"/>
    </source>
</evidence>
<accession>A0A8T2CZ73</accession>
<dbReference type="EMBL" id="JAEFBK010000005">
    <property type="protein sequence ID" value="KAG7604925.1"/>
    <property type="molecule type" value="Genomic_DNA"/>
</dbReference>
<protein>
    <recommendedName>
        <fullName evidence="5">Transmembrane protein</fullName>
    </recommendedName>
</protein>
<gene>
    <name evidence="3" type="ORF">ISN45_At05g039570</name>
</gene>
<dbReference type="Proteomes" id="UP000694240">
    <property type="component" value="Chromosome 5"/>
</dbReference>
<name>A0A8T2CZ73_9BRAS</name>